<protein>
    <submittedName>
        <fullName evidence="2">Succinate dehydrogenase subunit C</fullName>
        <ecNumber evidence="2">1.3.5.1</ecNumber>
    </submittedName>
</protein>
<feature type="transmembrane region" description="Helical" evidence="1">
    <location>
        <begin position="16"/>
        <end position="41"/>
    </location>
</feature>
<keyword evidence="3" id="KW-1185">Reference proteome</keyword>
<feature type="transmembrane region" description="Helical" evidence="1">
    <location>
        <begin position="163"/>
        <end position="182"/>
    </location>
</feature>
<evidence type="ECO:0000313" key="2">
    <source>
        <dbReference type="EMBL" id="AXJ00177.1"/>
    </source>
</evidence>
<dbReference type="CDD" id="cd03498">
    <property type="entry name" value="SQR_TypeB_2_TM"/>
    <property type="match status" value="1"/>
</dbReference>
<dbReference type="InterPro" id="IPR034804">
    <property type="entry name" value="SQR/QFR_C/D"/>
</dbReference>
<dbReference type="EC" id="1.3.5.1" evidence="2"/>
<accession>A0A345UI75</accession>
<dbReference type="Proteomes" id="UP000254808">
    <property type="component" value="Chromosome"/>
</dbReference>
<dbReference type="GO" id="GO:0008177">
    <property type="term" value="F:succinate dehydrogenase (quinone) activity"/>
    <property type="evidence" value="ECO:0007669"/>
    <property type="project" value="UniProtKB-EC"/>
</dbReference>
<organism evidence="2 3">
    <name type="scientific">Cyclonatronum proteinivorum</name>
    <dbReference type="NCBI Taxonomy" id="1457365"/>
    <lineage>
        <taxon>Bacteria</taxon>
        <taxon>Pseudomonadati</taxon>
        <taxon>Balneolota</taxon>
        <taxon>Balneolia</taxon>
        <taxon>Balneolales</taxon>
        <taxon>Cyclonatronaceae</taxon>
        <taxon>Cyclonatronum</taxon>
    </lineage>
</organism>
<dbReference type="OrthoDB" id="9802842at2"/>
<dbReference type="Gene3D" id="1.20.1300.10">
    <property type="entry name" value="Fumarate reductase/succinate dehydrogenase, transmembrane subunit"/>
    <property type="match status" value="1"/>
</dbReference>
<dbReference type="GO" id="GO:0016020">
    <property type="term" value="C:membrane"/>
    <property type="evidence" value="ECO:0007669"/>
    <property type="project" value="InterPro"/>
</dbReference>
<dbReference type="KEGG" id="cprv:CYPRO_0900"/>
<name>A0A345UI75_9BACT</name>
<evidence type="ECO:0000313" key="3">
    <source>
        <dbReference type="Proteomes" id="UP000254808"/>
    </source>
</evidence>
<keyword evidence="1" id="KW-1133">Transmembrane helix</keyword>
<evidence type="ECO:0000256" key="1">
    <source>
        <dbReference type="SAM" id="Phobius"/>
    </source>
</evidence>
<keyword evidence="1" id="KW-0472">Membrane</keyword>
<feature type="transmembrane region" description="Helical" evidence="1">
    <location>
        <begin position="203"/>
        <end position="228"/>
    </location>
</feature>
<dbReference type="InterPro" id="IPR011138">
    <property type="entry name" value="Cytochrome_b-558"/>
</dbReference>
<proteinExistence type="predicted"/>
<dbReference type="NCBIfam" id="TIGR02046">
    <property type="entry name" value="sdhC_b558_fam"/>
    <property type="match status" value="1"/>
</dbReference>
<feature type="transmembrane region" description="Helical" evidence="1">
    <location>
        <begin position="61"/>
        <end position="81"/>
    </location>
</feature>
<dbReference type="RefSeq" id="WP_114983470.1">
    <property type="nucleotide sequence ID" value="NZ_CP027806.1"/>
</dbReference>
<keyword evidence="1" id="KW-0812">Transmembrane</keyword>
<reference evidence="2 3" key="1">
    <citation type="submission" date="2018-03" db="EMBL/GenBank/DDBJ databases">
        <title>Phenotypic and genomic properties of Cyclonatronum proteinivorum gen. nov., sp. nov., a haloalkaliphilic bacteroidete from soda lakes possessing Na+-translocating rhodopsin.</title>
        <authorList>
            <person name="Toshchakov S.V."/>
            <person name="Korzhenkov A."/>
            <person name="Samarov N.I."/>
            <person name="Kublanov I.V."/>
            <person name="Muntyan M.S."/>
            <person name="Sorokin D.Y."/>
        </authorList>
    </citation>
    <scope>NUCLEOTIDE SEQUENCE [LARGE SCALE GENOMIC DNA]</scope>
    <source>
        <strain evidence="2 3">Omega</strain>
    </source>
</reference>
<feature type="transmembrane region" description="Helical" evidence="1">
    <location>
        <begin position="114"/>
        <end position="132"/>
    </location>
</feature>
<dbReference type="AlphaFoldDB" id="A0A345UI75"/>
<gene>
    <name evidence="2" type="ORF">CYPRO_0900</name>
</gene>
<dbReference type="SUPFAM" id="SSF81343">
    <property type="entry name" value="Fumarate reductase respiratory complex transmembrane subunits"/>
    <property type="match status" value="1"/>
</dbReference>
<sequence length="233" mass="25262">MASFSNLLQTTVGRKILTGVTGIFLTLFLVAHLAGNLSLFAGDGGEAFNLYAVFLHDLGPLLWIAEIILIILFALHAYLGIKIYLGKKKARPVDYSYYKSQGGPSKQNLASKTMLISGSVILLFVILHVLHFKYNFFMPQMTVANPGGGEMIDLAGHVEQAFLNPWITLAYTAVMLLIGVHLKHGVWSAFISLGAKNPKLVPLLYTVGGIVAALLAVGFLIIPVFIFFNGGLL</sequence>
<dbReference type="EMBL" id="CP027806">
    <property type="protein sequence ID" value="AXJ00177.1"/>
    <property type="molecule type" value="Genomic_DNA"/>
</dbReference>
<keyword evidence="2" id="KW-0560">Oxidoreductase</keyword>